<evidence type="ECO:0000259" key="8">
    <source>
        <dbReference type="Pfam" id="PF01232"/>
    </source>
</evidence>
<proteinExistence type="inferred from homology"/>
<sequence length="513" mass="54740">MTSTSSLPGLSSLPRLSSHTVPERSLLHRRAVTETGVVHLGLGNFHRAHQAVYTAAALDHADGPWGILGVASRSTAVADALREQGHRYSVVEISPEGAQVAVPAVHTGALVAAHHPDAVVDAIAAPGTRIVSLTVTEHGYTFSPRTGHLDLDHEGVQADLRGDAPPRTTIGQVVRGLQRRLRDHATPVTVLSCDNLAGNGTQTARLVREFAEVLPRAERDELVHWLDEGVAFPNTMVDRIVPATTDAYRTTVADHLHVRDEVPVAAEPFTMWVLQDRFAAGRPGWEHGGALFTDDVEPYELLKLRLLNGTHSLIAYLGALDGRATIPDAIGRPFVAEAAHHVLHGDYLPSLTVPDDIDLDAYVAQLFDRWANSALGHRTRQVGSDGSVKLRQRVPDPALRQLRGGRMPHHLALTVAAYLCCMAPPSGYEPGPHAAAMADPARGRLREAAEHSTSVRDFVAAVIDEGLLGDGLAEHSAFTERVAELIGVLTRHGTAAAAGAAAEAADAEPLPAP</sequence>
<dbReference type="InterPro" id="IPR013131">
    <property type="entry name" value="Mannitol_DH_N"/>
</dbReference>
<dbReference type="SUPFAM" id="SSF48179">
    <property type="entry name" value="6-phosphogluconate dehydrogenase C-terminal domain-like"/>
    <property type="match status" value="1"/>
</dbReference>
<protein>
    <recommendedName>
        <fullName evidence="3">Mannitol-1-phosphate 5-dehydrogenase</fullName>
        <ecNumber evidence="2">1.1.1.17</ecNumber>
    </recommendedName>
</protein>
<dbReference type="PANTHER" id="PTHR43362">
    <property type="entry name" value="MANNITOL DEHYDROGENASE DSF1-RELATED"/>
    <property type="match status" value="1"/>
</dbReference>
<dbReference type="PRINTS" id="PR00084">
    <property type="entry name" value="MTLDHDRGNASE"/>
</dbReference>
<gene>
    <name evidence="10" type="ORF">FGD71_001275</name>
</gene>
<organism evidence="10 11">
    <name type="scientific">Streptomyces sporangiiformans</name>
    <dbReference type="NCBI Taxonomy" id="2315329"/>
    <lineage>
        <taxon>Bacteria</taxon>
        <taxon>Bacillati</taxon>
        <taxon>Actinomycetota</taxon>
        <taxon>Actinomycetes</taxon>
        <taxon>Kitasatosporales</taxon>
        <taxon>Streptomycetaceae</taxon>
        <taxon>Streptomyces</taxon>
    </lineage>
</organism>
<evidence type="ECO:0000256" key="6">
    <source>
        <dbReference type="ARBA" id="ARBA00048615"/>
    </source>
</evidence>
<feature type="compositionally biased region" description="Low complexity" evidence="7">
    <location>
        <begin position="1"/>
        <end position="18"/>
    </location>
</feature>
<dbReference type="EMBL" id="VCHX02000027">
    <property type="protein sequence ID" value="TPQ23957.1"/>
    <property type="molecule type" value="Genomic_DNA"/>
</dbReference>
<dbReference type="InterPro" id="IPR050988">
    <property type="entry name" value="Mannitol_DH/Oxidoreductase"/>
</dbReference>
<dbReference type="Gene3D" id="3.40.50.720">
    <property type="entry name" value="NAD(P)-binding Rossmann-like Domain"/>
    <property type="match status" value="1"/>
</dbReference>
<name>A0A505DRS3_9ACTN</name>
<keyword evidence="11" id="KW-1185">Reference proteome</keyword>
<comment type="similarity">
    <text evidence="1">Belongs to the mannitol dehydrogenase family.</text>
</comment>
<evidence type="ECO:0000259" key="9">
    <source>
        <dbReference type="Pfam" id="PF08125"/>
    </source>
</evidence>
<reference evidence="10 11" key="1">
    <citation type="submission" date="2019-06" db="EMBL/GenBank/DDBJ databases">
        <title>Streptomyces sporangiiformans sp. nov., a novel actinomycete isolated from soil in Mount Song.</title>
        <authorList>
            <person name="Han L."/>
        </authorList>
    </citation>
    <scope>NUCLEOTIDE SEQUENCE [LARGE SCALE GENOMIC DNA]</scope>
    <source>
        <strain evidence="10 11">NEAU-SSA 1</strain>
    </source>
</reference>
<dbReference type="InterPro" id="IPR008927">
    <property type="entry name" value="6-PGluconate_DH-like_C_sf"/>
</dbReference>
<dbReference type="Proteomes" id="UP000317378">
    <property type="component" value="Unassembled WGS sequence"/>
</dbReference>
<dbReference type="GO" id="GO:0008926">
    <property type="term" value="F:mannitol-1-phosphate 5-dehydrogenase activity"/>
    <property type="evidence" value="ECO:0007669"/>
    <property type="project" value="UniProtKB-EC"/>
</dbReference>
<evidence type="ECO:0000256" key="4">
    <source>
        <dbReference type="ARBA" id="ARBA00023002"/>
    </source>
</evidence>
<dbReference type="EC" id="1.1.1.17" evidence="2"/>
<dbReference type="InterPro" id="IPR013328">
    <property type="entry name" value="6PGD_dom2"/>
</dbReference>
<evidence type="ECO:0000256" key="2">
    <source>
        <dbReference type="ARBA" id="ARBA00012939"/>
    </source>
</evidence>
<dbReference type="AlphaFoldDB" id="A0A505DRS3"/>
<dbReference type="PANTHER" id="PTHR43362:SF1">
    <property type="entry name" value="MANNITOL DEHYDROGENASE 2-RELATED"/>
    <property type="match status" value="1"/>
</dbReference>
<dbReference type="InterPro" id="IPR013118">
    <property type="entry name" value="Mannitol_DH_C"/>
</dbReference>
<evidence type="ECO:0000256" key="7">
    <source>
        <dbReference type="SAM" id="MobiDB-lite"/>
    </source>
</evidence>
<keyword evidence="4" id="KW-0560">Oxidoreductase</keyword>
<dbReference type="PROSITE" id="PS00974">
    <property type="entry name" value="MANNITOL_DHGENASE"/>
    <property type="match status" value="1"/>
</dbReference>
<dbReference type="GO" id="GO:0019594">
    <property type="term" value="P:mannitol metabolic process"/>
    <property type="evidence" value="ECO:0007669"/>
    <property type="project" value="InterPro"/>
</dbReference>
<dbReference type="RefSeq" id="WP_119098479.1">
    <property type="nucleotide sequence ID" value="NZ_QXMJ01000027.1"/>
</dbReference>
<accession>A0A505DRS3</accession>
<comment type="catalytic activity">
    <reaction evidence="6">
        <text>D-mannitol 1-phosphate + NAD(+) = beta-D-fructose 6-phosphate + NADH + H(+)</text>
        <dbReference type="Rhea" id="RHEA:19661"/>
        <dbReference type="ChEBI" id="CHEBI:15378"/>
        <dbReference type="ChEBI" id="CHEBI:57540"/>
        <dbReference type="ChEBI" id="CHEBI:57634"/>
        <dbReference type="ChEBI" id="CHEBI:57945"/>
        <dbReference type="ChEBI" id="CHEBI:61381"/>
        <dbReference type="EC" id="1.1.1.17"/>
    </reaction>
</comment>
<dbReference type="Gene3D" id="1.10.1040.10">
    <property type="entry name" value="N-(1-d-carboxylethyl)-l-norvaline Dehydrogenase, domain 2"/>
    <property type="match status" value="1"/>
</dbReference>
<feature type="region of interest" description="Disordered" evidence="7">
    <location>
        <begin position="1"/>
        <end position="21"/>
    </location>
</feature>
<evidence type="ECO:0000256" key="3">
    <source>
        <dbReference type="ARBA" id="ARBA00016219"/>
    </source>
</evidence>
<comment type="caution">
    <text evidence="10">The sequence shown here is derived from an EMBL/GenBank/DDBJ whole genome shotgun (WGS) entry which is preliminary data.</text>
</comment>
<dbReference type="InterPro" id="IPR023027">
    <property type="entry name" value="Mannitol_DH_CS"/>
</dbReference>
<feature type="domain" description="Mannitol dehydrogenase N-terminal" evidence="8">
    <location>
        <begin position="36"/>
        <end position="286"/>
    </location>
</feature>
<feature type="domain" description="Mannitol dehydrogenase C-terminal" evidence="9">
    <location>
        <begin position="295"/>
        <end position="484"/>
    </location>
</feature>
<dbReference type="InterPro" id="IPR000669">
    <property type="entry name" value="Mannitol_DH"/>
</dbReference>
<evidence type="ECO:0000313" key="10">
    <source>
        <dbReference type="EMBL" id="TPQ23957.1"/>
    </source>
</evidence>
<dbReference type="InterPro" id="IPR036291">
    <property type="entry name" value="NAD(P)-bd_dom_sf"/>
</dbReference>
<dbReference type="Pfam" id="PF01232">
    <property type="entry name" value="Mannitol_dh"/>
    <property type="match status" value="1"/>
</dbReference>
<evidence type="ECO:0000256" key="1">
    <source>
        <dbReference type="ARBA" id="ARBA00006541"/>
    </source>
</evidence>
<dbReference type="SUPFAM" id="SSF51735">
    <property type="entry name" value="NAD(P)-binding Rossmann-fold domains"/>
    <property type="match status" value="1"/>
</dbReference>
<evidence type="ECO:0000256" key="5">
    <source>
        <dbReference type="ARBA" id="ARBA00023027"/>
    </source>
</evidence>
<dbReference type="OrthoDB" id="271711at2"/>
<evidence type="ECO:0000313" key="11">
    <source>
        <dbReference type="Proteomes" id="UP000317378"/>
    </source>
</evidence>
<dbReference type="Pfam" id="PF08125">
    <property type="entry name" value="Mannitol_dh_C"/>
    <property type="match status" value="1"/>
</dbReference>
<keyword evidence="5" id="KW-0520">NAD</keyword>